<dbReference type="PROSITE" id="PS00723">
    <property type="entry name" value="POLYPRENYL_SYNTHASE_1"/>
    <property type="match status" value="1"/>
</dbReference>
<comment type="caution">
    <text evidence="8">The sequence shown here is derived from an EMBL/GenBank/DDBJ whole genome shotgun (WGS) entry which is preliminary data.</text>
</comment>
<evidence type="ECO:0000256" key="7">
    <source>
        <dbReference type="RuleBase" id="RU004466"/>
    </source>
</evidence>
<dbReference type="PANTHER" id="PTHR43281">
    <property type="entry name" value="FARNESYL DIPHOSPHATE SYNTHASE"/>
    <property type="match status" value="1"/>
</dbReference>
<evidence type="ECO:0000256" key="2">
    <source>
        <dbReference type="ARBA" id="ARBA00006706"/>
    </source>
</evidence>
<dbReference type="EMBL" id="BSNL01000001">
    <property type="protein sequence ID" value="GLQ28185.1"/>
    <property type="molecule type" value="Genomic_DNA"/>
</dbReference>
<dbReference type="PROSITE" id="PS00444">
    <property type="entry name" value="POLYPRENYL_SYNTHASE_2"/>
    <property type="match status" value="1"/>
</dbReference>
<evidence type="ECO:0000256" key="4">
    <source>
        <dbReference type="ARBA" id="ARBA00022723"/>
    </source>
</evidence>
<reference evidence="8" key="2">
    <citation type="submission" date="2023-01" db="EMBL/GenBank/DDBJ databases">
        <title>Draft genome sequence of Sulfitobacter pacificus strain NBRC 109915.</title>
        <authorList>
            <person name="Sun Q."/>
            <person name="Mori K."/>
        </authorList>
    </citation>
    <scope>NUCLEOTIDE SEQUENCE</scope>
    <source>
        <strain evidence="8">NBRC 109915</strain>
    </source>
</reference>
<dbReference type="InterPro" id="IPR008949">
    <property type="entry name" value="Isoprenoid_synthase_dom_sf"/>
</dbReference>
<evidence type="ECO:0000313" key="8">
    <source>
        <dbReference type="EMBL" id="GLQ28185.1"/>
    </source>
</evidence>
<dbReference type="CDD" id="cd00685">
    <property type="entry name" value="Trans_IPPS_HT"/>
    <property type="match status" value="1"/>
</dbReference>
<keyword evidence="5" id="KW-0460">Magnesium</keyword>
<dbReference type="InterPro" id="IPR000092">
    <property type="entry name" value="Polyprenyl_synt"/>
</dbReference>
<comment type="similarity">
    <text evidence="2 7">Belongs to the FPP/GGPP synthase family.</text>
</comment>
<protein>
    <submittedName>
        <fullName evidence="8">Farnesyl-diphosphate synthase</fullName>
    </submittedName>
</protein>
<organism evidence="8 9">
    <name type="scientific">Sulfitobacter pacificus</name>
    <dbReference type="NCBI Taxonomy" id="1499314"/>
    <lineage>
        <taxon>Bacteria</taxon>
        <taxon>Pseudomonadati</taxon>
        <taxon>Pseudomonadota</taxon>
        <taxon>Alphaproteobacteria</taxon>
        <taxon>Rhodobacterales</taxon>
        <taxon>Roseobacteraceae</taxon>
        <taxon>Sulfitobacter</taxon>
    </lineage>
</organism>
<proteinExistence type="inferred from homology"/>
<gene>
    <name evidence="8" type="primary">ispA</name>
    <name evidence="8" type="ORF">GCM10007927_29880</name>
</gene>
<evidence type="ECO:0000256" key="5">
    <source>
        <dbReference type="ARBA" id="ARBA00022842"/>
    </source>
</evidence>
<evidence type="ECO:0000256" key="3">
    <source>
        <dbReference type="ARBA" id="ARBA00022679"/>
    </source>
</evidence>
<name>A0ABQ5VM40_9RHOB</name>
<sequence>MFADALNKAADRVAAHFDHILARMDDVPVVQAMAHATRGGKRLRGFLVLETARLHGIGPEAAIWPATAIEALHAYSLVHDDLPCMDDDDLRRGAPTVHRKWDEATAVLAGDALQSLAFELVTAPEVGSGDLCAKLARTLAVASGAQGMVLGQALDIAAETATAPLSLEDITALQQGKTGALIAWAALAGPRMAGTDTAPLAAYAKALGLAFQIADDILDVTGDTATVGKATGKDASAGKATFVSHLGLDGAKRRADELMQSACDALSVYGEDADTLRDAARFVVARKN</sequence>
<keyword evidence="6" id="KW-0414">Isoprene biosynthesis</keyword>
<accession>A0ABQ5VM40</accession>
<evidence type="ECO:0000313" key="9">
    <source>
        <dbReference type="Proteomes" id="UP001161388"/>
    </source>
</evidence>
<dbReference type="InterPro" id="IPR033749">
    <property type="entry name" value="Polyprenyl_synt_CS"/>
</dbReference>
<dbReference type="Proteomes" id="UP001161388">
    <property type="component" value="Unassembled WGS sequence"/>
</dbReference>
<keyword evidence="4" id="KW-0479">Metal-binding</keyword>
<dbReference type="Gene3D" id="1.10.600.10">
    <property type="entry name" value="Farnesyl Diphosphate Synthase"/>
    <property type="match status" value="1"/>
</dbReference>
<dbReference type="PANTHER" id="PTHR43281:SF1">
    <property type="entry name" value="FARNESYL DIPHOSPHATE SYNTHASE"/>
    <property type="match status" value="1"/>
</dbReference>
<keyword evidence="3 7" id="KW-0808">Transferase</keyword>
<reference evidence="8" key="1">
    <citation type="journal article" date="2014" name="Int. J. Syst. Evol. Microbiol.">
        <title>Complete genome of a new Firmicutes species belonging to the dominant human colonic microbiota ('Ruminococcus bicirculans') reveals two chromosomes and a selective capacity to utilize plant glucans.</title>
        <authorList>
            <consortium name="NISC Comparative Sequencing Program"/>
            <person name="Wegmann U."/>
            <person name="Louis P."/>
            <person name="Goesmann A."/>
            <person name="Henrissat B."/>
            <person name="Duncan S.H."/>
            <person name="Flint H.J."/>
        </authorList>
    </citation>
    <scope>NUCLEOTIDE SEQUENCE</scope>
    <source>
        <strain evidence="8">NBRC 109915</strain>
    </source>
</reference>
<dbReference type="RefSeq" id="WP_284374617.1">
    <property type="nucleotide sequence ID" value="NZ_BSNL01000001.1"/>
</dbReference>
<dbReference type="SFLD" id="SFLDG01017">
    <property type="entry name" value="Polyprenyl_Transferase_Like"/>
    <property type="match status" value="1"/>
</dbReference>
<keyword evidence="9" id="KW-1185">Reference proteome</keyword>
<dbReference type="Pfam" id="PF00348">
    <property type="entry name" value="polyprenyl_synt"/>
    <property type="match status" value="1"/>
</dbReference>
<evidence type="ECO:0000256" key="1">
    <source>
        <dbReference type="ARBA" id="ARBA00001946"/>
    </source>
</evidence>
<comment type="cofactor">
    <cofactor evidence="1">
        <name>Mg(2+)</name>
        <dbReference type="ChEBI" id="CHEBI:18420"/>
    </cofactor>
</comment>
<evidence type="ECO:0000256" key="6">
    <source>
        <dbReference type="ARBA" id="ARBA00023229"/>
    </source>
</evidence>
<dbReference type="SUPFAM" id="SSF48576">
    <property type="entry name" value="Terpenoid synthases"/>
    <property type="match status" value="1"/>
</dbReference>
<dbReference type="SFLD" id="SFLDS00005">
    <property type="entry name" value="Isoprenoid_Synthase_Type_I"/>
    <property type="match status" value="1"/>
</dbReference>